<organism evidence="1 2">
    <name type="scientific">Peronosclerospora sorghi</name>
    <dbReference type="NCBI Taxonomy" id="230839"/>
    <lineage>
        <taxon>Eukaryota</taxon>
        <taxon>Sar</taxon>
        <taxon>Stramenopiles</taxon>
        <taxon>Oomycota</taxon>
        <taxon>Peronosporomycetes</taxon>
        <taxon>Peronosporales</taxon>
        <taxon>Peronosporaceae</taxon>
        <taxon>Peronosclerospora</taxon>
    </lineage>
</organism>
<dbReference type="Proteomes" id="UP001163321">
    <property type="component" value="Chromosome 4"/>
</dbReference>
<comment type="caution">
    <text evidence="1">The sequence shown here is derived from an EMBL/GenBank/DDBJ whole genome shotgun (WGS) entry which is preliminary data.</text>
</comment>
<evidence type="ECO:0000313" key="2">
    <source>
        <dbReference type="Proteomes" id="UP001163321"/>
    </source>
</evidence>
<dbReference type="EMBL" id="CM047583">
    <property type="protein sequence ID" value="KAI9913037.1"/>
    <property type="molecule type" value="Genomic_DNA"/>
</dbReference>
<protein>
    <submittedName>
        <fullName evidence="1">Uncharacterized protein</fullName>
    </submittedName>
</protein>
<evidence type="ECO:0000313" key="1">
    <source>
        <dbReference type="EMBL" id="KAI9913037.1"/>
    </source>
</evidence>
<gene>
    <name evidence="1" type="ORF">PsorP6_005521</name>
</gene>
<reference evidence="1 2" key="1">
    <citation type="journal article" date="2022" name="bioRxiv">
        <title>The genome of the oomycete Peronosclerospora sorghi, a cosmopolitan pathogen of maize and sorghum, is inflated with dispersed pseudogenes.</title>
        <authorList>
            <person name="Fletcher K."/>
            <person name="Martin F."/>
            <person name="Isakeit T."/>
            <person name="Cavanaugh K."/>
            <person name="Magill C."/>
            <person name="Michelmore R."/>
        </authorList>
    </citation>
    <scope>NUCLEOTIDE SEQUENCE [LARGE SCALE GENOMIC DNA]</scope>
    <source>
        <strain evidence="1">P6</strain>
    </source>
</reference>
<accession>A0ACC0W3C8</accession>
<sequence>MTHQPVSNLELDEEMEAVHQPSCPLSSNRASEKGNVSDDGSNDERREDNQEKAKSASEDGVAV</sequence>
<keyword evidence="2" id="KW-1185">Reference proteome</keyword>
<name>A0ACC0W3C8_9STRA</name>
<proteinExistence type="predicted"/>